<evidence type="ECO:0000256" key="3">
    <source>
        <dbReference type="ARBA" id="ARBA00022989"/>
    </source>
</evidence>
<feature type="transmembrane region" description="Helical" evidence="5">
    <location>
        <begin position="118"/>
        <end position="135"/>
    </location>
</feature>
<dbReference type="RefSeq" id="WP_188697188.1">
    <property type="nucleotide sequence ID" value="NZ_BMLS01000005.1"/>
</dbReference>
<accession>A0A918DKX6</accession>
<keyword evidence="3 5" id="KW-1133">Transmembrane helix</keyword>
<dbReference type="InterPro" id="IPR050638">
    <property type="entry name" value="AA-Vitamin_Transporters"/>
</dbReference>
<keyword evidence="4 5" id="KW-0472">Membrane</keyword>
<feature type="transmembrane region" description="Helical" evidence="5">
    <location>
        <begin position="257"/>
        <end position="276"/>
    </location>
</feature>
<feature type="transmembrane region" description="Helical" evidence="5">
    <location>
        <begin position="90"/>
        <end position="111"/>
    </location>
</feature>
<protein>
    <recommendedName>
        <fullName evidence="6">EamA domain-containing protein</fullName>
    </recommendedName>
</protein>
<dbReference type="PANTHER" id="PTHR32322:SF9">
    <property type="entry name" value="AMINO-ACID METABOLITE EFFLUX PUMP-RELATED"/>
    <property type="match status" value="1"/>
</dbReference>
<dbReference type="PANTHER" id="PTHR32322">
    <property type="entry name" value="INNER MEMBRANE TRANSPORTER"/>
    <property type="match status" value="1"/>
</dbReference>
<feature type="transmembrane region" description="Helical" evidence="5">
    <location>
        <begin position="33"/>
        <end position="54"/>
    </location>
</feature>
<evidence type="ECO:0000256" key="5">
    <source>
        <dbReference type="SAM" id="Phobius"/>
    </source>
</evidence>
<keyword evidence="2 5" id="KW-0812">Transmembrane</keyword>
<evidence type="ECO:0000256" key="1">
    <source>
        <dbReference type="ARBA" id="ARBA00004141"/>
    </source>
</evidence>
<dbReference type="Proteomes" id="UP000606935">
    <property type="component" value="Unassembled WGS sequence"/>
</dbReference>
<dbReference type="SUPFAM" id="SSF103481">
    <property type="entry name" value="Multidrug resistance efflux transporter EmrE"/>
    <property type="match status" value="1"/>
</dbReference>
<dbReference type="GO" id="GO:0016020">
    <property type="term" value="C:membrane"/>
    <property type="evidence" value="ECO:0007669"/>
    <property type="project" value="UniProtKB-SubCell"/>
</dbReference>
<dbReference type="Gene3D" id="1.10.3730.20">
    <property type="match status" value="1"/>
</dbReference>
<feature type="transmembrane region" description="Helical" evidence="5">
    <location>
        <begin position="231"/>
        <end position="251"/>
    </location>
</feature>
<feature type="transmembrane region" description="Helical" evidence="5">
    <location>
        <begin position="66"/>
        <end position="84"/>
    </location>
</feature>
<proteinExistence type="predicted"/>
<gene>
    <name evidence="7" type="ORF">GCM10010982_31070</name>
</gene>
<evidence type="ECO:0000256" key="4">
    <source>
        <dbReference type="ARBA" id="ARBA00023136"/>
    </source>
</evidence>
<feature type="transmembrane region" description="Helical" evidence="5">
    <location>
        <begin position="204"/>
        <end position="224"/>
    </location>
</feature>
<reference evidence="7" key="1">
    <citation type="journal article" date="2014" name="Int. J. Syst. Evol. Microbiol.">
        <title>Complete genome sequence of Corynebacterium casei LMG S-19264T (=DSM 44701T), isolated from a smear-ripened cheese.</title>
        <authorList>
            <consortium name="US DOE Joint Genome Institute (JGI-PGF)"/>
            <person name="Walter F."/>
            <person name="Albersmeier A."/>
            <person name="Kalinowski J."/>
            <person name="Ruckert C."/>
        </authorList>
    </citation>
    <scope>NUCLEOTIDE SEQUENCE</scope>
    <source>
        <strain evidence="7">CGMCC 1.7086</strain>
    </source>
</reference>
<dbReference type="AlphaFoldDB" id="A0A918DKX6"/>
<dbReference type="InterPro" id="IPR037185">
    <property type="entry name" value="EmrE-like"/>
</dbReference>
<evidence type="ECO:0000313" key="8">
    <source>
        <dbReference type="Proteomes" id="UP000606935"/>
    </source>
</evidence>
<feature type="domain" description="EamA" evidence="6">
    <location>
        <begin position="144"/>
        <end position="274"/>
    </location>
</feature>
<comment type="subcellular location">
    <subcellularLocation>
        <location evidence="1">Membrane</location>
        <topology evidence="1">Multi-pass membrane protein</topology>
    </subcellularLocation>
</comment>
<dbReference type="EMBL" id="BMLS01000005">
    <property type="protein sequence ID" value="GGO72588.1"/>
    <property type="molecule type" value="Genomic_DNA"/>
</dbReference>
<keyword evidence="8" id="KW-1185">Reference proteome</keyword>
<feature type="transmembrane region" description="Helical" evidence="5">
    <location>
        <begin position="174"/>
        <end position="192"/>
    </location>
</feature>
<dbReference type="InterPro" id="IPR000620">
    <property type="entry name" value="EamA_dom"/>
</dbReference>
<evidence type="ECO:0000256" key="2">
    <source>
        <dbReference type="ARBA" id="ARBA00022692"/>
    </source>
</evidence>
<name>A0A918DKX6_9ALTE</name>
<feature type="transmembrane region" description="Helical" evidence="5">
    <location>
        <begin position="141"/>
        <end position="162"/>
    </location>
</feature>
<evidence type="ECO:0000313" key="7">
    <source>
        <dbReference type="EMBL" id="GGO72588.1"/>
    </source>
</evidence>
<organism evidence="7 8">
    <name type="scientific">Bowmanella pacifica</name>
    <dbReference type="NCBI Taxonomy" id="502051"/>
    <lineage>
        <taxon>Bacteria</taxon>
        <taxon>Pseudomonadati</taxon>
        <taxon>Pseudomonadota</taxon>
        <taxon>Gammaproteobacteria</taxon>
        <taxon>Alteromonadales</taxon>
        <taxon>Alteromonadaceae</taxon>
        <taxon>Bowmanella</taxon>
    </lineage>
</organism>
<reference evidence="7" key="2">
    <citation type="submission" date="2020-09" db="EMBL/GenBank/DDBJ databases">
        <authorList>
            <person name="Sun Q."/>
            <person name="Zhou Y."/>
        </authorList>
    </citation>
    <scope>NUCLEOTIDE SEQUENCE</scope>
    <source>
        <strain evidence="7">CGMCC 1.7086</strain>
    </source>
</reference>
<evidence type="ECO:0000259" key="6">
    <source>
        <dbReference type="Pfam" id="PF00892"/>
    </source>
</evidence>
<sequence length="291" mass="30726">MLKLFLLTTLALVAFAGNSVLNRLALLDGSTDAASFTAIRLLSGALVLLLIASVRTGPAQVLKRGSWLPAAMLFIYAAAFSYAYQWLETGIGALILFGFVQLSMIAIGMLTGQRPKKLELVGMLVSMAGLGYLLAPDKWQPDPFGFLLMAAAGTAWGGYTLLGKGTKQPLNDTAMNFVRATPLVVILMLFSWRHMQVSDNGVVLALLSGMLTSGIGYVIWYAALPQLPVSLAASLQLLVPLLATAGGVVFSGEQLSVKLMLSALLILGGIALVVMARSKPTPISSTSKPKV</sequence>
<comment type="caution">
    <text evidence="7">The sequence shown here is derived from an EMBL/GenBank/DDBJ whole genome shotgun (WGS) entry which is preliminary data.</text>
</comment>
<dbReference type="Pfam" id="PF00892">
    <property type="entry name" value="EamA"/>
    <property type="match status" value="1"/>
</dbReference>